<evidence type="ECO:0000313" key="3">
    <source>
        <dbReference type="Proteomes" id="UP001500866"/>
    </source>
</evidence>
<accession>A0ABP3QHQ1</accession>
<reference evidence="3" key="1">
    <citation type="journal article" date="2019" name="Int. J. Syst. Evol. Microbiol.">
        <title>The Global Catalogue of Microorganisms (GCM) 10K type strain sequencing project: providing services to taxonomists for standard genome sequencing and annotation.</title>
        <authorList>
            <consortium name="The Broad Institute Genomics Platform"/>
            <consortium name="The Broad Institute Genome Sequencing Center for Infectious Disease"/>
            <person name="Wu L."/>
            <person name="Ma J."/>
        </authorList>
    </citation>
    <scope>NUCLEOTIDE SEQUENCE [LARGE SCALE GENOMIC DNA]</scope>
    <source>
        <strain evidence="3">JCM 15395</strain>
    </source>
</reference>
<dbReference type="PROSITE" id="PS50965">
    <property type="entry name" value="NERD"/>
    <property type="match status" value="1"/>
</dbReference>
<dbReference type="InterPro" id="IPR013498">
    <property type="entry name" value="Topo_IA_Znf"/>
</dbReference>
<name>A0ABP3QHQ1_9BACI</name>
<dbReference type="Proteomes" id="UP001500866">
    <property type="component" value="Unassembled WGS sequence"/>
</dbReference>
<proteinExistence type="predicted"/>
<evidence type="ECO:0000313" key="2">
    <source>
        <dbReference type="EMBL" id="GAA0591149.1"/>
    </source>
</evidence>
<dbReference type="Pfam" id="PF01396">
    <property type="entry name" value="Zn_ribbon_Top1"/>
    <property type="match status" value="1"/>
</dbReference>
<dbReference type="SUPFAM" id="SSF57783">
    <property type="entry name" value="Zinc beta-ribbon"/>
    <property type="match status" value="1"/>
</dbReference>
<keyword evidence="3" id="KW-1185">Reference proteome</keyword>
<dbReference type="Gene3D" id="3.30.65.10">
    <property type="entry name" value="Bacterial Topoisomerase I, domain 1"/>
    <property type="match status" value="1"/>
</dbReference>
<protein>
    <recommendedName>
        <fullName evidence="1">NERD domain-containing protein</fullName>
    </recommendedName>
</protein>
<dbReference type="Pfam" id="PF08378">
    <property type="entry name" value="NERD"/>
    <property type="match status" value="1"/>
</dbReference>
<organism evidence="2 3">
    <name type="scientific">Virgibacillus siamensis</name>
    <dbReference type="NCBI Taxonomy" id="480071"/>
    <lineage>
        <taxon>Bacteria</taxon>
        <taxon>Bacillati</taxon>
        <taxon>Bacillota</taxon>
        <taxon>Bacilli</taxon>
        <taxon>Bacillales</taxon>
        <taxon>Bacillaceae</taxon>
        <taxon>Virgibacillus</taxon>
    </lineage>
</organism>
<dbReference type="RefSeq" id="WP_343809815.1">
    <property type="nucleotide sequence ID" value="NZ_BAAADS010000001.1"/>
</dbReference>
<dbReference type="InterPro" id="IPR011528">
    <property type="entry name" value="NERD"/>
</dbReference>
<gene>
    <name evidence="2" type="ORF">GCM10009001_03980</name>
</gene>
<comment type="caution">
    <text evidence="2">The sequence shown here is derived from an EMBL/GenBank/DDBJ whole genome shotgun (WGS) entry which is preliminary data.</text>
</comment>
<sequence length="280" mass="32420">MKKIVIVAFVVTILWILLMTFNPLYVISGSMLTGALVLQHKFPEMKGALGEWQVRRLLQKLDTEKYTLYDDLYLTRDDGRTVQIDHVVTSAFGVFVIETKHYNGWIFGKETQQNWTQVIYKRKEKLYNPIWQNYGHIQTLKSSLNKEDMKSVFSIIAFSDQSTLKIEDNFKNARVIQFRQLIDVIKASHVRVINEAELTEINRTMGSLVITDKKAKKKIKKQHVQSIKRERKQTGRTTKKKLRQNICPKCGGELSVKNGKYGAFYGCSNFPKCRFTGKVS</sequence>
<dbReference type="EMBL" id="BAAADS010000001">
    <property type="protein sequence ID" value="GAA0591149.1"/>
    <property type="molecule type" value="Genomic_DNA"/>
</dbReference>
<feature type="domain" description="NERD" evidence="1">
    <location>
        <begin position="46"/>
        <end position="163"/>
    </location>
</feature>
<evidence type="ECO:0000259" key="1">
    <source>
        <dbReference type="PROSITE" id="PS50965"/>
    </source>
</evidence>